<evidence type="ECO:0000313" key="2">
    <source>
        <dbReference type="Proteomes" id="UP000662782"/>
    </source>
</evidence>
<sequence>MFYDLVKVCKELVFSHTFNESNPDKGYFDTWKWRKLLINVVSVTYHTPKLAALSPLLKAISSKVDGLTISPQTDSQGRVTRITVTHNNKSVGFRFKR</sequence>
<name>A0A873WIJ7_9CAUD</name>
<gene>
    <name evidence="1" type="ORF">CPT_Miami_211</name>
</gene>
<protein>
    <submittedName>
        <fullName evidence="1">Uncharacterized protein</fullName>
    </submittedName>
</protein>
<evidence type="ECO:0000313" key="1">
    <source>
        <dbReference type="EMBL" id="QPB09306.1"/>
    </source>
</evidence>
<organism evidence="1 2">
    <name type="scientific">Klebsiella phage Miami</name>
    <dbReference type="NCBI Taxonomy" id="2767581"/>
    <lineage>
        <taxon>Viruses</taxon>
        <taxon>Duplodnaviria</taxon>
        <taxon>Heunggongvirae</taxon>
        <taxon>Uroviricota</taxon>
        <taxon>Caudoviricetes</taxon>
        <taxon>Chimalliviridae</taxon>
        <taxon>Miamivirus</taxon>
        <taxon>Miamivirus miami</taxon>
    </lineage>
</organism>
<dbReference type="EMBL" id="MT701590">
    <property type="protein sequence ID" value="QPB09306.1"/>
    <property type="molecule type" value="Genomic_DNA"/>
</dbReference>
<proteinExistence type="predicted"/>
<reference evidence="1 2" key="1">
    <citation type="submission" date="2020-07" db="EMBL/GenBank/DDBJ databases">
        <title>Complete genome sequence of Klebsiella pneumoniae phage Miami.</title>
        <authorList>
            <person name="Mora D.A."/>
            <person name="Lessor L."/>
            <person name="Gill J."/>
            <person name="Liu M."/>
        </authorList>
    </citation>
    <scope>NUCLEOTIDE SEQUENCE [LARGE SCALE GENOMIC DNA]</scope>
</reference>
<accession>A0A873WIJ7</accession>
<keyword evidence="2" id="KW-1185">Reference proteome</keyword>
<dbReference type="Proteomes" id="UP000662782">
    <property type="component" value="Segment"/>
</dbReference>